<protein>
    <submittedName>
        <fullName evidence="4">NopRA1 domain-containing protein</fullName>
    </submittedName>
</protein>
<proteinExistence type="predicted"/>
<dbReference type="PANTHER" id="PTHR13500">
    <property type="entry name" value="NUCLEOLAR PRERIBOSOMAL-ASSOCIATED PROTEIN 1"/>
    <property type="match status" value="1"/>
</dbReference>
<reference evidence="4" key="1">
    <citation type="submission" date="2016-06" db="UniProtKB">
        <authorList>
            <consortium name="WormBaseParasite"/>
        </authorList>
    </citation>
    <scope>IDENTIFICATION</scope>
</reference>
<dbReference type="GO" id="GO:0005730">
    <property type="term" value="C:nucleolus"/>
    <property type="evidence" value="ECO:0007669"/>
    <property type="project" value="TreeGrafter"/>
</dbReference>
<dbReference type="OrthoDB" id="72892at2759"/>
<dbReference type="GO" id="GO:0000466">
    <property type="term" value="P:maturation of 5.8S rRNA from tricistronic rRNA transcript (SSU-rRNA, 5.8S rRNA, LSU-rRNA)"/>
    <property type="evidence" value="ECO:0007669"/>
    <property type="project" value="TreeGrafter"/>
</dbReference>
<dbReference type="InterPro" id="IPR039844">
    <property type="entry name" value="URB1"/>
</dbReference>
<evidence type="ECO:0000313" key="3">
    <source>
        <dbReference type="Proteomes" id="UP000271098"/>
    </source>
</evidence>
<dbReference type="Pfam" id="PF16201">
    <property type="entry name" value="NopRA1"/>
    <property type="match status" value="1"/>
</dbReference>
<organism evidence="4">
    <name type="scientific">Gongylonema pulchrum</name>
    <dbReference type="NCBI Taxonomy" id="637853"/>
    <lineage>
        <taxon>Eukaryota</taxon>
        <taxon>Metazoa</taxon>
        <taxon>Ecdysozoa</taxon>
        <taxon>Nematoda</taxon>
        <taxon>Chromadorea</taxon>
        <taxon>Rhabditida</taxon>
        <taxon>Spirurina</taxon>
        <taxon>Spiruromorpha</taxon>
        <taxon>Spiruroidea</taxon>
        <taxon>Gongylonematidae</taxon>
        <taxon>Gongylonema</taxon>
    </lineage>
</organism>
<evidence type="ECO:0000313" key="4">
    <source>
        <dbReference type="WBParaSite" id="GPUH_0001505001-mRNA-1"/>
    </source>
</evidence>
<evidence type="ECO:0000259" key="1">
    <source>
        <dbReference type="Pfam" id="PF16201"/>
    </source>
</evidence>
<dbReference type="Proteomes" id="UP000271098">
    <property type="component" value="Unassembled WGS sequence"/>
</dbReference>
<gene>
    <name evidence="2" type="ORF">GPUH_LOCUS15031</name>
</gene>
<keyword evidence="3" id="KW-1185">Reference proteome</keyword>
<dbReference type="AlphaFoldDB" id="A0A183E239"/>
<dbReference type="InterPro" id="IPR032436">
    <property type="entry name" value="URB1_C"/>
</dbReference>
<dbReference type="GO" id="GO:0000463">
    <property type="term" value="P:maturation of LSU-rRNA from tricistronic rRNA transcript (SSU-rRNA, 5.8S rRNA, LSU-rRNA)"/>
    <property type="evidence" value="ECO:0007669"/>
    <property type="project" value="TreeGrafter"/>
</dbReference>
<accession>A0A183E239</accession>
<reference evidence="2 3" key="2">
    <citation type="submission" date="2018-11" db="EMBL/GenBank/DDBJ databases">
        <authorList>
            <consortium name="Pathogen Informatics"/>
        </authorList>
    </citation>
    <scope>NUCLEOTIDE SEQUENCE [LARGE SCALE GENOMIC DNA]</scope>
</reference>
<dbReference type="EMBL" id="UYRT01081949">
    <property type="protein sequence ID" value="VDN25227.1"/>
    <property type="molecule type" value="Genomic_DNA"/>
</dbReference>
<feature type="domain" description="URB1 C-terminal" evidence="1">
    <location>
        <begin position="53"/>
        <end position="189"/>
    </location>
</feature>
<sequence>MSLRPIFPLVWGERSKDNYEKLHLLGPVLHTRLTPDQVLDYLDPTLMWNTLLQSEQTTALVAHFFARVTKLLLHPEDPVYQPVVSFLLLKPDVDLENVPEMYKLLMSCSTQFHDTERHWCLRLITDSLIEPNDYNILQKRYGIKLFLSLFGSSIADRQTRKYILLSLRAALQHRSVANDLYRRQNLHSWIVLSLQVQFSCLFTTLIKRIKKIWRRNAKNGARESEWRKNITQNTCQILGSKVCYCFEQSMFDSTSGANFPRSRLLDR</sequence>
<dbReference type="WBParaSite" id="GPUH_0001505001-mRNA-1">
    <property type="protein sequence ID" value="GPUH_0001505001-mRNA-1"/>
    <property type="gene ID" value="GPUH_0001505001"/>
</dbReference>
<evidence type="ECO:0000313" key="2">
    <source>
        <dbReference type="EMBL" id="VDN25227.1"/>
    </source>
</evidence>
<dbReference type="PANTHER" id="PTHR13500:SF0">
    <property type="entry name" value="NUCLEOLAR PRE-RIBOSOMAL-ASSOCIATED PROTEIN 1"/>
    <property type="match status" value="1"/>
</dbReference>
<name>A0A183E239_9BILA</name>